<dbReference type="AlphaFoldDB" id="A0A4Z2GYD5"/>
<protein>
    <submittedName>
        <fullName evidence="2">Choline transporter-like protein 2</fullName>
    </submittedName>
</protein>
<accession>A0A4Z2GYD5</accession>
<organism evidence="2 3">
    <name type="scientific">Liparis tanakae</name>
    <name type="common">Tanaka's snailfish</name>
    <dbReference type="NCBI Taxonomy" id="230148"/>
    <lineage>
        <taxon>Eukaryota</taxon>
        <taxon>Metazoa</taxon>
        <taxon>Chordata</taxon>
        <taxon>Craniata</taxon>
        <taxon>Vertebrata</taxon>
        <taxon>Euteleostomi</taxon>
        <taxon>Actinopterygii</taxon>
        <taxon>Neopterygii</taxon>
        <taxon>Teleostei</taxon>
        <taxon>Neoteleostei</taxon>
        <taxon>Acanthomorphata</taxon>
        <taxon>Eupercaria</taxon>
        <taxon>Perciformes</taxon>
        <taxon>Cottioidei</taxon>
        <taxon>Cottales</taxon>
        <taxon>Liparidae</taxon>
        <taxon>Liparis</taxon>
    </lineage>
</organism>
<keyword evidence="3" id="KW-1185">Reference proteome</keyword>
<dbReference type="Proteomes" id="UP000314294">
    <property type="component" value="Unassembled WGS sequence"/>
</dbReference>
<gene>
    <name evidence="2" type="primary">SLC44A2</name>
    <name evidence="2" type="ORF">EYF80_031638</name>
</gene>
<feature type="compositionally biased region" description="Polar residues" evidence="1">
    <location>
        <begin position="68"/>
        <end position="83"/>
    </location>
</feature>
<sequence length="83" mass="8631">MAPRRYAPSGSAVRSEAAAGAPGRGHVGVTEGDQDEGHENHTSSILPSEVQSAEAWSHGDPRKLLHPTDSQGQVCGQKGTSNE</sequence>
<proteinExistence type="predicted"/>
<reference evidence="2 3" key="1">
    <citation type="submission" date="2019-03" db="EMBL/GenBank/DDBJ databases">
        <title>First draft genome of Liparis tanakae, snailfish: a comprehensive survey of snailfish specific genes.</title>
        <authorList>
            <person name="Kim W."/>
            <person name="Song I."/>
            <person name="Jeong J.-H."/>
            <person name="Kim D."/>
            <person name="Kim S."/>
            <person name="Ryu S."/>
            <person name="Song J.Y."/>
            <person name="Lee S.K."/>
        </authorList>
    </citation>
    <scope>NUCLEOTIDE SEQUENCE [LARGE SCALE GENOMIC DNA]</scope>
    <source>
        <tissue evidence="2">Muscle</tissue>
    </source>
</reference>
<evidence type="ECO:0000256" key="1">
    <source>
        <dbReference type="SAM" id="MobiDB-lite"/>
    </source>
</evidence>
<comment type="caution">
    <text evidence="2">The sequence shown here is derived from an EMBL/GenBank/DDBJ whole genome shotgun (WGS) entry which is preliminary data.</text>
</comment>
<feature type="region of interest" description="Disordered" evidence="1">
    <location>
        <begin position="1"/>
        <end position="83"/>
    </location>
</feature>
<name>A0A4Z2GYD5_9TELE</name>
<evidence type="ECO:0000313" key="2">
    <source>
        <dbReference type="EMBL" id="TNN58115.1"/>
    </source>
</evidence>
<feature type="compositionally biased region" description="Polar residues" evidence="1">
    <location>
        <begin position="42"/>
        <end position="51"/>
    </location>
</feature>
<dbReference type="EMBL" id="SRLO01000388">
    <property type="protein sequence ID" value="TNN58115.1"/>
    <property type="molecule type" value="Genomic_DNA"/>
</dbReference>
<evidence type="ECO:0000313" key="3">
    <source>
        <dbReference type="Proteomes" id="UP000314294"/>
    </source>
</evidence>